<dbReference type="Proteomes" id="UP001230504">
    <property type="component" value="Unassembled WGS sequence"/>
</dbReference>
<accession>A0AAD8V9E0</accession>
<organism evidence="1 2">
    <name type="scientific">Colletotrichum navitas</name>
    <dbReference type="NCBI Taxonomy" id="681940"/>
    <lineage>
        <taxon>Eukaryota</taxon>
        <taxon>Fungi</taxon>
        <taxon>Dikarya</taxon>
        <taxon>Ascomycota</taxon>
        <taxon>Pezizomycotina</taxon>
        <taxon>Sordariomycetes</taxon>
        <taxon>Hypocreomycetidae</taxon>
        <taxon>Glomerellales</taxon>
        <taxon>Glomerellaceae</taxon>
        <taxon>Colletotrichum</taxon>
        <taxon>Colletotrichum graminicola species complex</taxon>
    </lineage>
</organism>
<keyword evidence="2" id="KW-1185">Reference proteome</keyword>
<dbReference type="AlphaFoldDB" id="A0AAD8V9E0"/>
<comment type="caution">
    <text evidence="1">The sequence shown here is derived from an EMBL/GenBank/DDBJ whole genome shotgun (WGS) entry which is preliminary data.</text>
</comment>
<proteinExistence type="predicted"/>
<gene>
    <name evidence="1" type="ORF">LY79DRAFT_543917</name>
</gene>
<dbReference type="RefSeq" id="XP_060417544.1">
    <property type="nucleotide sequence ID" value="XM_060557092.1"/>
</dbReference>
<name>A0AAD8V9E0_9PEZI</name>
<reference evidence="1" key="1">
    <citation type="submission" date="2021-06" db="EMBL/GenBank/DDBJ databases">
        <title>Comparative genomics, transcriptomics and evolutionary studies reveal genomic signatures of adaptation to plant cell wall in hemibiotrophic fungi.</title>
        <authorList>
            <consortium name="DOE Joint Genome Institute"/>
            <person name="Baroncelli R."/>
            <person name="Diaz J.F."/>
            <person name="Benocci T."/>
            <person name="Peng M."/>
            <person name="Battaglia E."/>
            <person name="Haridas S."/>
            <person name="Andreopoulos W."/>
            <person name="Labutti K."/>
            <person name="Pangilinan J."/>
            <person name="Floch G.L."/>
            <person name="Makela M.R."/>
            <person name="Henrissat B."/>
            <person name="Grigoriev I.V."/>
            <person name="Crouch J.A."/>
            <person name="De Vries R.P."/>
            <person name="Sukno S.A."/>
            <person name="Thon M.R."/>
        </authorList>
    </citation>
    <scope>NUCLEOTIDE SEQUENCE</scope>
    <source>
        <strain evidence="1">CBS 125086</strain>
    </source>
</reference>
<dbReference type="EMBL" id="JAHLJV010000011">
    <property type="protein sequence ID" value="KAK1596691.1"/>
    <property type="molecule type" value="Genomic_DNA"/>
</dbReference>
<evidence type="ECO:0000313" key="1">
    <source>
        <dbReference type="EMBL" id="KAK1596691.1"/>
    </source>
</evidence>
<sequence length="72" mass="7968">MDLLANREFRPARAASSDRYSCELTELWVCSLLGNERASARRHAGFLQSTPLCGAGRASFPWVKKDGRRLGG</sequence>
<protein>
    <submittedName>
        <fullName evidence="1">Uncharacterized protein</fullName>
    </submittedName>
</protein>
<dbReference type="GeneID" id="85441332"/>
<evidence type="ECO:0000313" key="2">
    <source>
        <dbReference type="Proteomes" id="UP001230504"/>
    </source>
</evidence>